<name>A0A848L665_9ACTN</name>
<dbReference type="InterPro" id="IPR019587">
    <property type="entry name" value="Polyketide_cyclase/dehydratase"/>
</dbReference>
<dbReference type="SUPFAM" id="SSF55961">
    <property type="entry name" value="Bet v1-like"/>
    <property type="match status" value="1"/>
</dbReference>
<evidence type="ECO:0008006" key="3">
    <source>
        <dbReference type="Google" id="ProtNLM"/>
    </source>
</evidence>
<dbReference type="RefSeq" id="WP_170196528.1">
    <property type="nucleotide sequence ID" value="NZ_JABBNB010000029.1"/>
</dbReference>
<dbReference type="EMBL" id="JABBNB010000029">
    <property type="protein sequence ID" value="NMO04031.1"/>
    <property type="molecule type" value="Genomic_DNA"/>
</dbReference>
<organism evidence="1 2">
    <name type="scientific">Gordonia asplenii</name>
    <dbReference type="NCBI Taxonomy" id="2725283"/>
    <lineage>
        <taxon>Bacteria</taxon>
        <taxon>Bacillati</taxon>
        <taxon>Actinomycetota</taxon>
        <taxon>Actinomycetes</taxon>
        <taxon>Mycobacteriales</taxon>
        <taxon>Gordoniaceae</taxon>
        <taxon>Gordonia</taxon>
    </lineage>
</organism>
<keyword evidence="2" id="KW-1185">Reference proteome</keyword>
<proteinExistence type="predicted"/>
<sequence>MVKPTQPRQLDHPDVAPHRVNAVHDCPAPASSVFAVLADNPGAARWLGWYVTSVATTSTAEHGVGSTRAVSWLYGIGRLEERFIGWEEPSLWSFTLTGARPGLFREFVERIRIEPLGEDSCRVHYDMGVDFTPFGKVLARPLIAWVNQEIGSTLQRLSDAAVAR</sequence>
<evidence type="ECO:0000313" key="1">
    <source>
        <dbReference type="EMBL" id="NMO04031.1"/>
    </source>
</evidence>
<dbReference type="Gene3D" id="3.30.530.20">
    <property type="match status" value="1"/>
</dbReference>
<comment type="caution">
    <text evidence="1">The sequence shown here is derived from an EMBL/GenBank/DDBJ whole genome shotgun (WGS) entry which is preliminary data.</text>
</comment>
<protein>
    <recommendedName>
        <fullName evidence="3">Polyketide cyclase / dehydrase and lipid transport</fullName>
    </recommendedName>
</protein>
<reference evidence="1 2" key="1">
    <citation type="submission" date="2020-04" db="EMBL/GenBank/DDBJ databases">
        <title>Gordonia sp. nov. TBRC 11910.</title>
        <authorList>
            <person name="Suriyachadkun C."/>
        </authorList>
    </citation>
    <scope>NUCLEOTIDE SEQUENCE [LARGE SCALE GENOMIC DNA]</scope>
    <source>
        <strain evidence="1 2">TBRC 11910</strain>
    </source>
</reference>
<dbReference type="Proteomes" id="UP000550729">
    <property type="component" value="Unassembled WGS sequence"/>
</dbReference>
<dbReference type="InterPro" id="IPR023393">
    <property type="entry name" value="START-like_dom_sf"/>
</dbReference>
<evidence type="ECO:0000313" key="2">
    <source>
        <dbReference type="Proteomes" id="UP000550729"/>
    </source>
</evidence>
<dbReference type="AlphaFoldDB" id="A0A848L665"/>
<accession>A0A848L665</accession>
<gene>
    <name evidence="1" type="ORF">HH308_22715</name>
</gene>
<dbReference type="Pfam" id="PF10604">
    <property type="entry name" value="Polyketide_cyc2"/>
    <property type="match status" value="1"/>
</dbReference>